<keyword evidence="15" id="KW-1185">Reference proteome</keyword>
<dbReference type="OrthoDB" id="438553at2759"/>
<dbReference type="GO" id="GO:0005743">
    <property type="term" value="C:mitochondrial inner membrane"/>
    <property type="evidence" value="ECO:0007669"/>
    <property type="project" value="UniProtKB-SubCell"/>
</dbReference>
<keyword evidence="5 11" id="KW-0285">Flavoprotein</keyword>
<dbReference type="PANTHER" id="PTHR42923">
    <property type="entry name" value="PROTOPORPHYRINOGEN OXIDASE"/>
    <property type="match status" value="1"/>
</dbReference>
<dbReference type="UniPathway" id="UPA00251">
    <property type="reaction ID" value="UER00324"/>
</dbReference>
<dbReference type="Proteomes" id="UP000030671">
    <property type="component" value="Unassembled WGS sequence"/>
</dbReference>
<comment type="pathway">
    <text evidence="2 11">Porphyrin-containing compound metabolism; protoporphyrin-IX biosynthesis; protoporphyrin-IX from protoporphyrinogen-IX: step 1/1.</text>
</comment>
<dbReference type="InterPro" id="IPR004572">
    <property type="entry name" value="Protoporphyrinogen_oxidase"/>
</dbReference>
<dbReference type="STRING" id="747525.W4JYF8"/>
<dbReference type="PANTHER" id="PTHR42923:SF3">
    <property type="entry name" value="PROTOPORPHYRINOGEN OXIDASE"/>
    <property type="match status" value="1"/>
</dbReference>
<dbReference type="EC" id="1.3.3.4" evidence="4 11"/>
<feature type="domain" description="Amine oxidase" evidence="13">
    <location>
        <begin position="19"/>
        <end position="359"/>
    </location>
</feature>
<evidence type="ECO:0000313" key="14">
    <source>
        <dbReference type="EMBL" id="ETW77891.1"/>
    </source>
</evidence>
<organism evidence="14 15">
    <name type="scientific">Heterobasidion irregulare (strain TC 32-1)</name>
    <dbReference type="NCBI Taxonomy" id="747525"/>
    <lineage>
        <taxon>Eukaryota</taxon>
        <taxon>Fungi</taxon>
        <taxon>Dikarya</taxon>
        <taxon>Basidiomycota</taxon>
        <taxon>Agaricomycotina</taxon>
        <taxon>Agaricomycetes</taxon>
        <taxon>Russulales</taxon>
        <taxon>Bondarzewiaceae</taxon>
        <taxon>Heterobasidion</taxon>
        <taxon>Heterobasidion annosum species complex</taxon>
    </lineage>
</organism>
<evidence type="ECO:0000256" key="11">
    <source>
        <dbReference type="RuleBase" id="RU367069"/>
    </source>
</evidence>
<evidence type="ECO:0000256" key="4">
    <source>
        <dbReference type="ARBA" id="ARBA00012867"/>
    </source>
</evidence>
<evidence type="ECO:0000256" key="10">
    <source>
        <dbReference type="ARBA" id="ARBA00047554"/>
    </source>
</evidence>
<keyword evidence="6 11" id="KW-0274">FAD</keyword>
<dbReference type="EMBL" id="KI925462">
    <property type="protein sequence ID" value="ETW77891.1"/>
    <property type="molecule type" value="Genomic_DNA"/>
</dbReference>
<evidence type="ECO:0000313" key="15">
    <source>
        <dbReference type="Proteomes" id="UP000030671"/>
    </source>
</evidence>
<dbReference type="KEGG" id="hir:HETIRDRAFT_479021"/>
<evidence type="ECO:0000259" key="13">
    <source>
        <dbReference type="Pfam" id="PF01593"/>
    </source>
</evidence>
<evidence type="ECO:0000256" key="8">
    <source>
        <dbReference type="ARBA" id="ARBA00023133"/>
    </source>
</evidence>
<evidence type="ECO:0000256" key="5">
    <source>
        <dbReference type="ARBA" id="ARBA00022630"/>
    </source>
</evidence>
<evidence type="ECO:0000256" key="2">
    <source>
        <dbReference type="ARBA" id="ARBA00005073"/>
    </source>
</evidence>
<sequence length="573" mass="60407">MASSPPPPPQHVVVLGGGLTGLSAAFHLARLDPTVRITLLEKDARMGGWVRSERVDVHDDDGNSASILLEAGPRTVRANTKSVLELIHLLHLEPHTITTPRSSPAARARFLHVPPTPGLLALPSSLWSLLTSPLSRIILPALLREPFRPANRPTGATDESLDAFLTRRFGPAFARVLGSAFCHGVYGADARVLSVRAAFPALWDAEARGNGSVLLGELGWRAWWTAKDRRREREAREREEAWELSADPAFVRRVDEAAVISFKDGLEQLVLALVAALESNPRVELRRGAEVVSLRPTEDGQTLEIRVADDTAAPLVATHVISALPLPALAPALPPSAPLPHLLANTSSTMHVFTLVFATARLPAPLHPPGFGYLVPRPLRGYTAVADSAPPPDAEKRLDVDVGIDDEPGLLGVVFDTASLAEQDAPTGGPAASGAGAPPFVKLTAMLGGPYPPPSFHPTTPHLALSSVLAAVARQLGHPSPSLPVSASASPSGASLPPPVHAHHHTHARCIPTYAVGHVQRMAELRAALQRAPWGGRLRVVGAGVGGVSVGDCVKGGREAARGLVGDRAGLRA</sequence>
<dbReference type="NCBIfam" id="TIGR00562">
    <property type="entry name" value="proto_IX_ox"/>
    <property type="match status" value="1"/>
</dbReference>
<proteinExistence type="inferred from homology"/>
<comment type="similarity">
    <text evidence="3 11">Belongs to the protoporphyrinogen/coproporphyrinogen oxidase family. Protoporphyrinogen oxidase subfamily.</text>
</comment>
<evidence type="ECO:0000256" key="7">
    <source>
        <dbReference type="ARBA" id="ARBA00023002"/>
    </source>
</evidence>
<dbReference type="GeneID" id="20677846"/>
<dbReference type="FunCoup" id="W4JYF8">
    <property type="interactions" value="223"/>
</dbReference>
<dbReference type="InParanoid" id="W4JYF8"/>
<dbReference type="InterPro" id="IPR050464">
    <property type="entry name" value="Zeta_carotene_desat/Oxidored"/>
</dbReference>
<accession>W4JYF8</accession>
<comment type="catalytic activity">
    <reaction evidence="10 11">
        <text>protoporphyrinogen IX + 3 O2 = protoporphyrin IX + 3 H2O2</text>
        <dbReference type="Rhea" id="RHEA:25576"/>
        <dbReference type="ChEBI" id="CHEBI:15379"/>
        <dbReference type="ChEBI" id="CHEBI:16240"/>
        <dbReference type="ChEBI" id="CHEBI:57306"/>
        <dbReference type="ChEBI" id="CHEBI:57307"/>
        <dbReference type="EC" id="1.3.3.4"/>
    </reaction>
</comment>
<name>W4JYF8_HETIT</name>
<dbReference type="eggNOG" id="KOG1276">
    <property type="taxonomic scope" value="Eukaryota"/>
</dbReference>
<dbReference type="RefSeq" id="XP_009549908.1">
    <property type="nucleotide sequence ID" value="XM_009551613.1"/>
</dbReference>
<dbReference type="GO" id="GO:0004729">
    <property type="term" value="F:oxygen-dependent protoporphyrinogen oxidase activity"/>
    <property type="evidence" value="ECO:0007669"/>
    <property type="project" value="UniProtKB-UniRule"/>
</dbReference>
<dbReference type="InterPro" id="IPR002937">
    <property type="entry name" value="Amino_oxidase"/>
</dbReference>
<evidence type="ECO:0000256" key="12">
    <source>
        <dbReference type="SAM" id="MobiDB-lite"/>
    </source>
</evidence>
<comment type="cofactor">
    <cofactor evidence="11">
        <name>FAD</name>
        <dbReference type="ChEBI" id="CHEBI:57692"/>
    </cofactor>
    <text evidence="11">Binds 1 FAD per subunit.</text>
</comment>
<keyword evidence="7 11" id="KW-0560">Oxidoreductase</keyword>
<keyword evidence="8 11" id="KW-0350">Heme biosynthesis</keyword>
<dbReference type="InterPro" id="IPR036188">
    <property type="entry name" value="FAD/NAD-bd_sf"/>
</dbReference>
<dbReference type="AlphaFoldDB" id="W4JYF8"/>
<feature type="compositionally biased region" description="Low complexity" evidence="12">
    <location>
        <begin position="479"/>
        <end position="495"/>
    </location>
</feature>
<dbReference type="HOGENOM" id="CLU_009629_1_1_1"/>
<dbReference type="Gene3D" id="3.50.50.60">
    <property type="entry name" value="FAD/NAD(P)-binding domain"/>
    <property type="match status" value="1"/>
</dbReference>
<evidence type="ECO:0000256" key="3">
    <source>
        <dbReference type="ARBA" id="ARBA00010551"/>
    </source>
</evidence>
<gene>
    <name evidence="14" type="ORF">HETIRDRAFT_479021</name>
</gene>
<reference evidence="14 15" key="1">
    <citation type="journal article" date="2012" name="New Phytol.">
        <title>Insight into trade-off between wood decay and parasitism from the genome of a fungal forest pathogen.</title>
        <authorList>
            <person name="Olson A."/>
            <person name="Aerts A."/>
            <person name="Asiegbu F."/>
            <person name="Belbahri L."/>
            <person name="Bouzid O."/>
            <person name="Broberg A."/>
            <person name="Canback B."/>
            <person name="Coutinho P.M."/>
            <person name="Cullen D."/>
            <person name="Dalman K."/>
            <person name="Deflorio G."/>
            <person name="van Diepen L.T."/>
            <person name="Dunand C."/>
            <person name="Duplessis S."/>
            <person name="Durling M."/>
            <person name="Gonthier P."/>
            <person name="Grimwood J."/>
            <person name="Fossdal C.G."/>
            <person name="Hansson D."/>
            <person name="Henrissat B."/>
            <person name="Hietala A."/>
            <person name="Himmelstrand K."/>
            <person name="Hoffmeister D."/>
            <person name="Hogberg N."/>
            <person name="James T.Y."/>
            <person name="Karlsson M."/>
            <person name="Kohler A."/>
            <person name="Kues U."/>
            <person name="Lee Y.H."/>
            <person name="Lin Y.C."/>
            <person name="Lind M."/>
            <person name="Lindquist E."/>
            <person name="Lombard V."/>
            <person name="Lucas S."/>
            <person name="Lunden K."/>
            <person name="Morin E."/>
            <person name="Murat C."/>
            <person name="Park J."/>
            <person name="Raffaello T."/>
            <person name="Rouze P."/>
            <person name="Salamov A."/>
            <person name="Schmutz J."/>
            <person name="Solheim H."/>
            <person name="Stahlberg J."/>
            <person name="Velez H."/>
            <person name="de Vries R.P."/>
            <person name="Wiebenga A."/>
            <person name="Woodward S."/>
            <person name="Yakovlev I."/>
            <person name="Garbelotto M."/>
            <person name="Martin F."/>
            <person name="Grigoriev I.V."/>
            <person name="Stenlid J."/>
        </authorList>
    </citation>
    <scope>NUCLEOTIDE SEQUENCE [LARGE SCALE GENOMIC DNA]</scope>
    <source>
        <strain evidence="14 15">TC 32-1</strain>
    </source>
</reference>
<dbReference type="GO" id="GO:0006782">
    <property type="term" value="P:protoporphyrinogen IX biosynthetic process"/>
    <property type="evidence" value="ECO:0007669"/>
    <property type="project" value="UniProtKB-UniRule"/>
</dbReference>
<dbReference type="Pfam" id="PF01593">
    <property type="entry name" value="Amino_oxidase"/>
    <property type="match status" value="1"/>
</dbReference>
<evidence type="ECO:0000256" key="1">
    <source>
        <dbReference type="ARBA" id="ARBA00002600"/>
    </source>
</evidence>
<comment type="subcellular location">
    <subcellularLocation>
        <location evidence="11">Mitochondrion inner membrane</location>
    </subcellularLocation>
</comment>
<feature type="region of interest" description="Disordered" evidence="12">
    <location>
        <begin position="479"/>
        <end position="504"/>
    </location>
</feature>
<keyword evidence="9 11" id="KW-0627">Porphyrin biosynthesis</keyword>
<evidence type="ECO:0000256" key="9">
    <source>
        <dbReference type="ARBA" id="ARBA00023244"/>
    </source>
</evidence>
<protein>
    <recommendedName>
        <fullName evidence="4 11">Protoporphyrinogen oxidase</fullName>
        <ecNumber evidence="4 11">1.3.3.4</ecNumber>
    </recommendedName>
</protein>
<comment type="function">
    <text evidence="1 11">Catalyzes the 6-electron oxidation of protoporphyrinogen-IX to form protoporphyrin-IX.</text>
</comment>
<dbReference type="SUPFAM" id="SSF51905">
    <property type="entry name" value="FAD/NAD(P)-binding domain"/>
    <property type="match status" value="1"/>
</dbReference>
<evidence type="ECO:0000256" key="6">
    <source>
        <dbReference type="ARBA" id="ARBA00022827"/>
    </source>
</evidence>